<dbReference type="Proteomes" id="UP000765509">
    <property type="component" value="Unassembled WGS sequence"/>
</dbReference>
<name>A0A9Q3CNA8_9BASI</name>
<dbReference type="EMBL" id="AVOT02008269">
    <property type="protein sequence ID" value="MBW0485661.1"/>
    <property type="molecule type" value="Genomic_DNA"/>
</dbReference>
<protein>
    <submittedName>
        <fullName evidence="1">Uncharacterized protein</fullName>
    </submittedName>
</protein>
<gene>
    <name evidence="1" type="ORF">O181_025376</name>
</gene>
<evidence type="ECO:0000313" key="2">
    <source>
        <dbReference type="Proteomes" id="UP000765509"/>
    </source>
</evidence>
<proteinExistence type="predicted"/>
<evidence type="ECO:0000313" key="1">
    <source>
        <dbReference type="EMBL" id="MBW0485661.1"/>
    </source>
</evidence>
<sequence length="201" mass="21738">MSSKMTELTEYSASILLPSVLCGSGIFSWLGSPWSLDSSGPFYPSQVYGGYKAVKGLDPACTECMKKGKQCFQPYNPQSSKCHHSFAGKKPCQCPGAPIYNVKRYLWGKKDGPFGREFPVSEAPAADTTSGYSNVTGSRKRDVARCKNVGGPISVGGRPIYFSSEVPISIINSQCVVKRLRIIADLPTDPNSEDSYALDGE</sequence>
<dbReference type="AlphaFoldDB" id="A0A9Q3CNA8"/>
<keyword evidence="2" id="KW-1185">Reference proteome</keyword>
<organism evidence="1 2">
    <name type="scientific">Austropuccinia psidii MF-1</name>
    <dbReference type="NCBI Taxonomy" id="1389203"/>
    <lineage>
        <taxon>Eukaryota</taxon>
        <taxon>Fungi</taxon>
        <taxon>Dikarya</taxon>
        <taxon>Basidiomycota</taxon>
        <taxon>Pucciniomycotina</taxon>
        <taxon>Pucciniomycetes</taxon>
        <taxon>Pucciniales</taxon>
        <taxon>Sphaerophragmiaceae</taxon>
        <taxon>Austropuccinia</taxon>
    </lineage>
</organism>
<reference evidence="1" key="1">
    <citation type="submission" date="2021-03" db="EMBL/GenBank/DDBJ databases">
        <title>Draft genome sequence of rust myrtle Austropuccinia psidii MF-1, a brazilian biotype.</title>
        <authorList>
            <person name="Quecine M.C."/>
            <person name="Pachon D.M.R."/>
            <person name="Bonatelli M.L."/>
            <person name="Correr F.H."/>
            <person name="Franceschini L.M."/>
            <person name="Leite T.F."/>
            <person name="Margarido G.R.A."/>
            <person name="Almeida C.A."/>
            <person name="Ferrarezi J.A."/>
            <person name="Labate C.A."/>
        </authorList>
    </citation>
    <scope>NUCLEOTIDE SEQUENCE</scope>
    <source>
        <strain evidence="1">MF-1</strain>
    </source>
</reference>
<comment type="caution">
    <text evidence="1">The sequence shown here is derived from an EMBL/GenBank/DDBJ whole genome shotgun (WGS) entry which is preliminary data.</text>
</comment>
<accession>A0A9Q3CNA8</accession>